<dbReference type="AlphaFoldDB" id="A0A2C9D371"/>
<evidence type="ECO:0000313" key="2">
    <source>
        <dbReference type="Proteomes" id="UP000223606"/>
    </source>
</evidence>
<proteinExistence type="predicted"/>
<evidence type="ECO:0000313" key="1">
    <source>
        <dbReference type="EMBL" id="SON54714.1"/>
    </source>
</evidence>
<sequence>MGIAMTALIVFGLSRIEMTEGASQMAFGNSPITKAATKAQAVSAAAQPAEAMETSRLPVPADAQVRVILALK</sequence>
<dbReference type="EMBL" id="LT960614">
    <property type="protein sequence ID" value="SON54714.1"/>
    <property type="molecule type" value="Genomic_DNA"/>
</dbReference>
<organism evidence="1 2">
    <name type="scientific">Hartmannibacter diazotrophicus</name>
    <dbReference type="NCBI Taxonomy" id="1482074"/>
    <lineage>
        <taxon>Bacteria</taxon>
        <taxon>Pseudomonadati</taxon>
        <taxon>Pseudomonadota</taxon>
        <taxon>Alphaproteobacteria</taxon>
        <taxon>Hyphomicrobiales</taxon>
        <taxon>Pleomorphomonadaceae</taxon>
        <taxon>Hartmannibacter</taxon>
    </lineage>
</organism>
<gene>
    <name evidence="1" type="ORF">HDIA_1173</name>
</gene>
<protein>
    <submittedName>
        <fullName evidence="1">Uncharacterized protein</fullName>
    </submittedName>
</protein>
<name>A0A2C9D371_9HYPH</name>
<dbReference type="KEGG" id="hdi:HDIA_1173"/>
<keyword evidence="2" id="KW-1185">Reference proteome</keyword>
<reference evidence="2" key="1">
    <citation type="submission" date="2017-09" db="EMBL/GenBank/DDBJ databases">
        <title>Genome sequence of Nannocystis excedens DSM 71.</title>
        <authorList>
            <person name="Blom J."/>
        </authorList>
    </citation>
    <scope>NUCLEOTIDE SEQUENCE [LARGE SCALE GENOMIC DNA]</scope>
    <source>
        <strain evidence="2">type strain: E19</strain>
    </source>
</reference>
<dbReference type="Proteomes" id="UP000223606">
    <property type="component" value="Chromosome 1"/>
</dbReference>
<accession>A0A2C9D371</accession>